<evidence type="ECO:0000313" key="3">
    <source>
        <dbReference type="Proteomes" id="UP000886998"/>
    </source>
</evidence>
<gene>
    <name evidence="2" type="ORF">TNIN_333451</name>
</gene>
<reference evidence="2" key="1">
    <citation type="submission" date="2020-08" db="EMBL/GenBank/DDBJ databases">
        <title>Multicomponent nature underlies the extraordinary mechanical properties of spider dragline silk.</title>
        <authorList>
            <person name="Kono N."/>
            <person name="Nakamura H."/>
            <person name="Mori M."/>
            <person name="Yoshida Y."/>
            <person name="Ohtoshi R."/>
            <person name="Malay A.D."/>
            <person name="Moran D.A.P."/>
            <person name="Tomita M."/>
            <person name="Numata K."/>
            <person name="Arakawa K."/>
        </authorList>
    </citation>
    <scope>NUCLEOTIDE SEQUENCE</scope>
</reference>
<evidence type="ECO:0000313" key="2">
    <source>
        <dbReference type="EMBL" id="GFY79376.1"/>
    </source>
</evidence>
<evidence type="ECO:0000256" key="1">
    <source>
        <dbReference type="SAM" id="MobiDB-lite"/>
    </source>
</evidence>
<feature type="compositionally biased region" description="Polar residues" evidence="1">
    <location>
        <begin position="54"/>
        <end position="89"/>
    </location>
</feature>
<comment type="caution">
    <text evidence="2">The sequence shown here is derived from an EMBL/GenBank/DDBJ whole genome shotgun (WGS) entry which is preliminary data.</text>
</comment>
<dbReference type="AlphaFoldDB" id="A0A8X6YU93"/>
<protein>
    <submittedName>
        <fullName evidence="2">Uncharacterized protein</fullName>
    </submittedName>
</protein>
<feature type="region of interest" description="Disordered" evidence="1">
    <location>
        <begin position="1"/>
        <end position="26"/>
    </location>
</feature>
<feature type="compositionally biased region" description="Low complexity" evidence="1">
    <location>
        <begin position="14"/>
        <end position="25"/>
    </location>
</feature>
<accession>A0A8X6YU93</accession>
<proteinExistence type="predicted"/>
<dbReference type="EMBL" id="BMAV01023544">
    <property type="protein sequence ID" value="GFY79376.1"/>
    <property type="molecule type" value="Genomic_DNA"/>
</dbReference>
<keyword evidence="3" id="KW-1185">Reference proteome</keyword>
<sequence>MDLNFDTLLDMEQRTPTRPRTPTPTKICSQLQQLAKEVDQYSTFVTAENLTTDSASTTIPNNVNAPLPNENTLNAPTLNQKHSKGTYSLTMPPPPIRVTSN</sequence>
<feature type="compositionally biased region" description="Pro residues" evidence="1">
    <location>
        <begin position="91"/>
        <end position="101"/>
    </location>
</feature>
<name>A0A8X6YU93_9ARAC</name>
<dbReference type="Proteomes" id="UP000886998">
    <property type="component" value="Unassembled WGS sequence"/>
</dbReference>
<organism evidence="2 3">
    <name type="scientific">Trichonephila inaurata madagascariensis</name>
    <dbReference type="NCBI Taxonomy" id="2747483"/>
    <lineage>
        <taxon>Eukaryota</taxon>
        <taxon>Metazoa</taxon>
        <taxon>Ecdysozoa</taxon>
        <taxon>Arthropoda</taxon>
        <taxon>Chelicerata</taxon>
        <taxon>Arachnida</taxon>
        <taxon>Araneae</taxon>
        <taxon>Araneomorphae</taxon>
        <taxon>Entelegynae</taxon>
        <taxon>Araneoidea</taxon>
        <taxon>Nephilidae</taxon>
        <taxon>Trichonephila</taxon>
        <taxon>Trichonephila inaurata</taxon>
    </lineage>
</organism>
<feature type="region of interest" description="Disordered" evidence="1">
    <location>
        <begin position="54"/>
        <end position="101"/>
    </location>
</feature>